<dbReference type="PIRSF" id="PIRSF028069">
    <property type="entry name" value="UCP028069"/>
    <property type="match status" value="1"/>
</dbReference>
<reference evidence="3" key="1">
    <citation type="journal article" date="2019" name="Int. J. Syst. Evol. Microbiol.">
        <title>The Global Catalogue of Microorganisms (GCM) 10K type strain sequencing project: providing services to taxonomists for standard genome sequencing and annotation.</title>
        <authorList>
            <consortium name="The Broad Institute Genomics Platform"/>
            <consortium name="The Broad Institute Genome Sequencing Center for Infectious Disease"/>
            <person name="Wu L."/>
            <person name="Ma J."/>
        </authorList>
    </citation>
    <scope>NUCLEOTIDE SEQUENCE [LARGE SCALE GENOMIC DNA]</scope>
    <source>
        <strain evidence="3">CECT 7698</strain>
    </source>
</reference>
<protein>
    <submittedName>
        <fullName evidence="2">DUF3450 domain-containing protein</fullName>
    </submittedName>
</protein>
<dbReference type="Proteomes" id="UP001595579">
    <property type="component" value="Unassembled WGS sequence"/>
</dbReference>
<evidence type="ECO:0000313" key="2">
    <source>
        <dbReference type="EMBL" id="MFC3283664.1"/>
    </source>
</evidence>
<sequence length="275" mass="31290">MQLLSPHKILENAVQDKVTIPRWVLAILLSSLTLPTLAEDELLDESRHAQQTQAELQARIEAADEATREHLAALREARRERRRLEAYNAELEPMVERQAETLENRERALETLAETRDALPVLMRELVDRLERFVDTDLPFLRDERLARVASLRSMLADGELSQADKLDRILATWRTELDYGRELDAWSGLLEADDPWEVDYLRIGRVGLYYLTPDGRRGGVWKAARGEWQPLEDEALSELRKGLRIARDQRAPELLALPVSQRVAASEGAKGGGS</sequence>
<keyword evidence="3" id="KW-1185">Reference proteome</keyword>
<evidence type="ECO:0000313" key="3">
    <source>
        <dbReference type="Proteomes" id="UP001595579"/>
    </source>
</evidence>
<keyword evidence="1" id="KW-0175">Coiled coil</keyword>
<evidence type="ECO:0000256" key="1">
    <source>
        <dbReference type="SAM" id="Coils"/>
    </source>
</evidence>
<comment type="caution">
    <text evidence="2">The sequence shown here is derived from an EMBL/GenBank/DDBJ whole genome shotgun (WGS) entry which is preliminary data.</text>
</comment>
<dbReference type="InterPro" id="IPR016866">
    <property type="entry name" value="UCP028069"/>
</dbReference>
<gene>
    <name evidence="2" type="ORF">ACFOEV_08610</name>
</gene>
<dbReference type="Pfam" id="PF11932">
    <property type="entry name" value="DUF3450"/>
    <property type="match status" value="1"/>
</dbReference>
<dbReference type="EMBL" id="JBHRUG010000017">
    <property type="protein sequence ID" value="MFC3283664.1"/>
    <property type="molecule type" value="Genomic_DNA"/>
</dbReference>
<feature type="coiled-coil region" evidence="1">
    <location>
        <begin position="49"/>
        <end position="115"/>
    </location>
</feature>
<accession>A0ABV7LMR8</accession>
<name>A0ABV7LMR8_9GAMM</name>
<proteinExistence type="predicted"/>
<dbReference type="RefSeq" id="WP_386772865.1">
    <property type="nucleotide sequence ID" value="NZ_JBHRUG010000017.1"/>
</dbReference>
<organism evidence="2 3">
    <name type="scientific">Litchfieldella rifensis</name>
    <dbReference type="NCBI Taxonomy" id="762643"/>
    <lineage>
        <taxon>Bacteria</taxon>
        <taxon>Pseudomonadati</taxon>
        <taxon>Pseudomonadota</taxon>
        <taxon>Gammaproteobacteria</taxon>
        <taxon>Oceanospirillales</taxon>
        <taxon>Halomonadaceae</taxon>
        <taxon>Litchfieldella</taxon>
    </lineage>
</organism>